<dbReference type="InterPro" id="IPR005805">
    <property type="entry name" value="Rieske_Fe-S_prot_C"/>
</dbReference>
<evidence type="ECO:0000256" key="3">
    <source>
        <dbReference type="ARBA" id="ARBA00023004"/>
    </source>
</evidence>
<dbReference type="GO" id="GO:0051537">
    <property type="term" value="F:2 iron, 2 sulfur cluster binding"/>
    <property type="evidence" value="ECO:0007669"/>
    <property type="project" value="UniProtKB-KW"/>
</dbReference>
<proteinExistence type="predicted"/>
<keyword evidence="1" id="KW-0001">2Fe-2S</keyword>
<dbReference type="Gene3D" id="2.102.10.10">
    <property type="entry name" value="Rieske [2Fe-2S] iron-sulphur domain"/>
    <property type="match status" value="1"/>
</dbReference>
<accession>A0A6J6RVK3</accession>
<evidence type="ECO:0000256" key="2">
    <source>
        <dbReference type="ARBA" id="ARBA00022723"/>
    </source>
</evidence>
<keyword evidence="3" id="KW-0408">Iron</keyword>
<feature type="transmembrane region" description="Helical" evidence="6">
    <location>
        <begin position="118"/>
        <end position="138"/>
    </location>
</feature>
<dbReference type="SUPFAM" id="SSF50022">
    <property type="entry name" value="ISP domain"/>
    <property type="match status" value="1"/>
</dbReference>
<keyword evidence="4" id="KW-0411">Iron-sulfur</keyword>
<dbReference type="InterPro" id="IPR007301">
    <property type="entry name" value="DoxD"/>
</dbReference>
<evidence type="ECO:0000259" key="7">
    <source>
        <dbReference type="PROSITE" id="PS51296"/>
    </source>
</evidence>
<evidence type="ECO:0000256" key="5">
    <source>
        <dbReference type="ARBA" id="ARBA00023157"/>
    </source>
</evidence>
<dbReference type="Pfam" id="PF04173">
    <property type="entry name" value="DoxD"/>
    <property type="match status" value="1"/>
</dbReference>
<keyword evidence="6" id="KW-1133">Transmembrane helix</keyword>
<feature type="domain" description="Rieske" evidence="7">
    <location>
        <begin position="211"/>
        <end position="286"/>
    </location>
</feature>
<dbReference type="EMBL" id="CAEZYL010000062">
    <property type="protein sequence ID" value="CAB4726545.1"/>
    <property type="molecule type" value="Genomic_DNA"/>
</dbReference>
<keyword evidence="2" id="KW-0479">Metal-binding</keyword>
<dbReference type="GO" id="GO:0016020">
    <property type="term" value="C:membrane"/>
    <property type="evidence" value="ECO:0007669"/>
    <property type="project" value="InterPro"/>
</dbReference>
<keyword evidence="6" id="KW-0812">Transmembrane</keyword>
<gene>
    <name evidence="8" type="ORF">UFOPK2689_00932</name>
</gene>
<evidence type="ECO:0000256" key="4">
    <source>
        <dbReference type="ARBA" id="ARBA00023014"/>
    </source>
</evidence>
<reference evidence="8" key="1">
    <citation type="submission" date="2020-05" db="EMBL/GenBank/DDBJ databases">
        <authorList>
            <person name="Chiriac C."/>
            <person name="Salcher M."/>
            <person name="Ghai R."/>
            <person name="Kavagutti S V."/>
        </authorList>
    </citation>
    <scope>NUCLEOTIDE SEQUENCE</scope>
</reference>
<dbReference type="CDD" id="cd03467">
    <property type="entry name" value="Rieske"/>
    <property type="match status" value="1"/>
</dbReference>
<evidence type="ECO:0000256" key="6">
    <source>
        <dbReference type="SAM" id="Phobius"/>
    </source>
</evidence>
<protein>
    <submittedName>
        <fullName evidence="8">Unannotated protein</fullName>
    </submittedName>
</protein>
<feature type="transmembrane region" description="Helical" evidence="6">
    <location>
        <begin position="71"/>
        <end position="93"/>
    </location>
</feature>
<name>A0A6J6RVK3_9ZZZZ</name>
<organism evidence="8">
    <name type="scientific">freshwater metagenome</name>
    <dbReference type="NCBI Taxonomy" id="449393"/>
    <lineage>
        <taxon>unclassified sequences</taxon>
        <taxon>metagenomes</taxon>
        <taxon>ecological metagenomes</taxon>
    </lineage>
</organism>
<evidence type="ECO:0000313" key="8">
    <source>
        <dbReference type="EMBL" id="CAB4726545.1"/>
    </source>
</evidence>
<keyword evidence="6" id="KW-0472">Membrane</keyword>
<dbReference type="Pfam" id="PF00355">
    <property type="entry name" value="Rieske"/>
    <property type="match status" value="1"/>
</dbReference>
<dbReference type="InterPro" id="IPR017941">
    <property type="entry name" value="Rieske_2Fe-2S"/>
</dbReference>
<dbReference type="GO" id="GO:0046872">
    <property type="term" value="F:metal ion binding"/>
    <property type="evidence" value="ECO:0007669"/>
    <property type="project" value="UniProtKB-KW"/>
</dbReference>
<dbReference type="PANTHER" id="PTHR39157:SF1">
    <property type="entry name" value="DOXX FAMILY PROTEIN"/>
    <property type="match status" value="1"/>
</dbReference>
<keyword evidence="5" id="KW-1015">Disulfide bond</keyword>
<dbReference type="InterPro" id="IPR036922">
    <property type="entry name" value="Rieske_2Fe-2S_sf"/>
</dbReference>
<dbReference type="PRINTS" id="PR00162">
    <property type="entry name" value="RIESKE"/>
</dbReference>
<evidence type="ECO:0000256" key="1">
    <source>
        <dbReference type="ARBA" id="ARBA00022714"/>
    </source>
</evidence>
<dbReference type="PROSITE" id="PS51296">
    <property type="entry name" value="RIESKE"/>
    <property type="match status" value="1"/>
</dbReference>
<dbReference type="AlphaFoldDB" id="A0A6J6RVK3"/>
<sequence length="287" mass="30647">MLNSWKNQHPATTVLRLWLGITFIYGGWNKATDPGFLDQGSPHYIGAQITGYLSTSPIDFILKHMIEHATLMGWGVMITEFAIGFGVLAGYSLELLSLAGVGLSATLWLSATWSVKPYFLGSDTAYMVLWLALFLLVRGGKSGRNKSKLISGLTDRREVLRLAGVGVLGVVATFSGRIFKNSNPNPESGLTITTVATFPVGSTMNFQAASGEPAVLFRTNAGVFAYSAICTHQGCNVAYDSGKNLLKCPCHGAEFDPTQGAKVITGPAQTPLASIKVAIKGDKIVQI</sequence>
<dbReference type="PANTHER" id="PTHR39157">
    <property type="entry name" value="INTEGRAL MEMBRANE PROTEIN-RELATED"/>
    <property type="match status" value="1"/>
</dbReference>